<name>A0A8H3IMF0_9LECA</name>
<keyword evidence="3" id="KW-1185">Reference proteome</keyword>
<evidence type="ECO:0000313" key="2">
    <source>
        <dbReference type="EMBL" id="CAF9920630.1"/>
    </source>
</evidence>
<keyword evidence="1" id="KW-0732">Signal</keyword>
<dbReference type="AlphaFoldDB" id="A0A8H3IMF0"/>
<evidence type="ECO:0000256" key="1">
    <source>
        <dbReference type="SAM" id="SignalP"/>
    </source>
</evidence>
<gene>
    <name evidence="2" type="ORF">GOMPHAMPRED_002095</name>
</gene>
<dbReference type="EMBL" id="CAJPDQ010000016">
    <property type="protein sequence ID" value="CAF9920630.1"/>
    <property type="molecule type" value="Genomic_DNA"/>
</dbReference>
<reference evidence="2" key="1">
    <citation type="submission" date="2021-03" db="EMBL/GenBank/DDBJ databases">
        <authorList>
            <person name="Tagirdzhanova G."/>
        </authorList>
    </citation>
    <scope>NUCLEOTIDE SEQUENCE</scope>
</reference>
<dbReference type="OrthoDB" id="5293813at2759"/>
<evidence type="ECO:0008006" key="4">
    <source>
        <dbReference type="Google" id="ProtNLM"/>
    </source>
</evidence>
<comment type="caution">
    <text evidence="2">The sequence shown here is derived from an EMBL/GenBank/DDBJ whole genome shotgun (WGS) entry which is preliminary data.</text>
</comment>
<sequence length="347" mass="36463">MQFRNLLLLAVAAVPALATPVKRSGQQAFKFPLSNGFPNPSPSALAAIEKQAHGTLPNGALPTSFNKSSAAVWSLIAFNEIFEVAYFTSLVNNITSGVSGYESADKELLNTLTAIIAQEELHALGANAVLKTAGYPTIAPCEYVFPVDNLNDALAFATTFTDLVLGTLQTALTAFGLDQDTEFLGLVGGVIGQEGEQVGYLRSGAGKIASALPFLTVGGPVWANSALNQLVVVPGSCPSTLPIPVLKPLKVSKITEAKTQTITFTYPGSEYKGYSLSYINQQNKPLVYPITNAKVSGGFVTFDTTFQYADNLLNGLTIASIVKGVGPMTPTEVQTNAIAGPALIELN</sequence>
<feature type="chain" id="PRO_5034024495" description="Sexual development protein" evidence="1">
    <location>
        <begin position="19"/>
        <end position="347"/>
    </location>
</feature>
<dbReference type="Pfam" id="PF13668">
    <property type="entry name" value="Ferritin_2"/>
    <property type="match status" value="1"/>
</dbReference>
<evidence type="ECO:0000313" key="3">
    <source>
        <dbReference type="Proteomes" id="UP000664169"/>
    </source>
</evidence>
<protein>
    <recommendedName>
        <fullName evidence="4">Sexual development protein</fullName>
    </recommendedName>
</protein>
<dbReference type="Proteomes" id="UP000664169">
    <property type="component" value="Unassembled WGS sequence"/>
</dbReference>
<organism evidence="2 3">
    <name type="scientific">Gomphillus americanus</name>
    <dbReference type="NCBI Taxonomy" id="1940652"/>
    <lineage>
        <taxon>Eukaryota</taxon>
        <taxon>Fungi</taxon>
        <taxon>Dikarya</taxon>
        <taxon>Ascomycota</taxon>
        <taxon>Pezizomycotina</taxon>
        <taxon>Lecanoromycetes</taxon>
        <taxon>OSLEUM clade</taxon>
        <taxon>Ostropomycetidae</taxon>
        <taxon>Ostropales</taxon>
        <taxon>Graphidaceae</taxon>
        <taxon>Gomphilloideae</taxon>
        <taxon>Gomphillus</taxon>
    </lineage>
</organism>
<feature type="signal peptide" evidence="1">
    <location>
        <begin position="1"/>
        <end position="18"/>
    </location>
</feature>
<accession>A0A8H3IMF0</accession>
<proteinExistence type="predicted"/>